<organism evidence="2">
    <name type="scientific">Phytophthora nicotianae</name>
    <name type="common">Potato buckeye rot agent</name>
    <name type="synonym">Phytophthora parasitica</name>
    <dbReference type="NCBI Taxonomy" id="4792"/>
    <lineage>
        <taxon>Eukaryota</taxon>
        <taxon>Sar</taxon>
        <taxon>Stramenopiles</taxon>
        <taxon>Oomycota</taxon>
        <taxon>Peronosporomycetes</taxon>
        <taxon>Peronosporales</taxon>
        <taxon>Peronosporaceae</taxon>
        <taxon>Phytophthora</taxon>
    </lineage>
</organism>
<dbReference type="AlphaFoldDB" id="W2GCG6"/>
<proteinExistence type="predicted"/>
<gene>
    <name evidence="2" type="ORF">L915_14284</name>
    <name evidence="3" type="ORF">L916_14189</name>
</gene>
<reference evidence="2" key="1">
    <citation type="submission" date="2013-11" db="EMBL/GenBank/DDBJ databases">
        <title>The Genome Sequence of Phytophthora parasitica CJ02B3.</title>
        <authorList>
            <consortium name="The Broad Institute Genomics Platform"/>
            <person name="Russ C."/>
            <person name="Tyler B."/>
            <person name="Panabieres F."/>
            <person name="Shan W."/>
            <person name="Tripathy S."/>
            <person name="Grunwald N."/>
            <person name="Machado M."/>
            <person name="Johnson C.S."/>
            <person name="Arredondo F."/>
            <person name="Hong C."/>
            <person name="Coffey M."/>
            <person name="Young S.K."/>
            <person name="Zeng Q."/>
            <person name="Gargeya S."/>
            <person name="Fitzgerald M."/>
            <person name="Abouelleil A."/>
            <person name="Alvarado L."/>
            <person name="Chapman S.B."/>
            <person name="Gainer-Dewar J."/>
            <person name="Goldberg J."/>
            <person name="Griggs A."/>
            <person name="Gujja S."/>
            <person name="Hansen M."/>
            <person name="Howarth C."/>
            <person name="Imamovic A."/>
            <person name="Ireland A."/>
            <person name="Larimer J."/>
            <person name="McCowan C."/>
            <person name="Murphy C."/>
            <person name="Pearson M."/>
            <person name="Poon T.W."/>
            <person name="Priest M."/>
            <person name="Roberts A."/>
            <person name="Saif S."/>
            <person name="Shea T."/>
            <person name="Sykes S."/>
            <person name="Wortman J."/>
            <person name="Nusbaum C."/>
            <person name="Birren B."/>
        </authorList>
    </citation>
    <scope>NUCLEOTIDE SEQUENCE [LARGE SCALE GENOMIC DNA]</scope>
    <source>
        <strain evidence="2">CJ02B3</strain>
    </source>
</reference>
<dbReference type="Proteomes" id="UP000053864">
    <property type="component" value="Unassembled WGS sequence"/>
</dbReference>
<dbReference type="VEuPathDB" id="FungiDB:PPTG_20441"/>
<feature type="compositionally biased region" description="Polar residues" evidence="1">
    <location>
        <begin position="28"/>
        <end position="39"/>
    </location>
</feature>
<evidence type="ECO:0000313" key="3">
    <source>
        <dbReference type="EMBL" id="ETL33301.1"/>
    </source>
</evidence>
<name>W2GCG6_PHYNI</name>
<protein>
    <submittedName>
        <fullName evidence="2">Uncharacterized protein</fullName>
    </submittedName>
</protein>
<dbReference type="VEuPathDB" id="FungiDB:PPTG_20442"/>
<reference evidence="3" key="2">
    <citation type="submission" date="2013-11" db="EMBL/GenBank/DDBJ databases">
        <title>The Genome Sequence of Phytophthora parasitica CJ05E6.</title>
        <authorList>
            <consortium name="The Broad Institute Genomics Platform"/>
            <person name="Russ C."/>
            <person name="Tyler B."/>
            <person name="Panabieres F."/>
            <person name="Shan W."/>
            <person name="Tripathy S."/>
            <person name="Grunwald N."/>
            <person name="Machado M."/>
            <person name="Johnson C.S."/>
            <person name="Arredondo F."/>
            <person name="Hong C."/>
            <person name="Coffey M."/>
            <person name="Young S.K."/>
            <person name="Zeng Q."/>
            <person name="Gargeya S."/>
            <person name="Fitzgerald M."/>
            <person name="Abouelleil A."/>
            <person name="Alvarado L."/>
            <person name="Chapman S.B."/>
            <person name="Gainer-Dewar J."/>
            <person name="Goldberg J."/>
            <person name="Griggs A."/>
            <person name="Gujja S."/>
            <person name="Hansen M."/>
            <person name="Howarth C."/>
            <person name="Imamovic A."/>
            <person name="Ireland A."/>
            <person name="Larimer J."/>
            <person name="McCowan C."/>
            <person name="Murphy C."/>
            <person name="Pearson M."/>
            <person name="Poon T.W."/>
            <person name="Priest M."/>
            <person name="Roberts A."/>
            <person name="Saif S."/>
            <person name="Shea T."/>
            <person name="Sykes S."/>
            <person name="Wortman J."/>
            <person name="Nusbaum C."/>
            <person name="Birren B."/>
        </authorList>
    </citation>
    <scope>NUCLEOTIDE SEQUENCE [LARGE SCALE GENOMIC DNA]</scope>
    <source>
        <strain evidence="3">CJ05E6</strain>
    </source>
</reference>
<evidence type="ECO:0000256" key="1">
    <source>
        <dbReference type="SAM" id="MobiDB-lite"/>
    </source>
</evidence>
<dbReference type="EMBL" id="KI674540">
    <property type="protein sequence ID" value="ETL33301.1"/>
    <property type="molecule type" value="Genomic_DNA"/>
</dbReference>
<sequence length="333" mass="37675">MKKRRKRNTTAKRLRAQKNARAAATHKATVTSCTTTSQAVPEAEAVSETERPASEAAPEGSIATVALTDAVSVGTEPYPVTKDSSTRGKKKRVLRTALASAHSAALEEEEEASRAQMSTTQSNVTKVGELKDSSICRTATTDLTHYDTNYVSSDTNTDSDSNCEMYWRIYGKNYDRSKLTVTANYASTKKKWQVARINDRRGDSILEYKYQVLWVNPLVKRRRYYQRTWEPRAQLLADDFWKEIELVDRAIALDNFAVPGRHGVRVLSEIKIENGVYVAAAYNHQSVGHAFVLTVHDKNRLFYDLEEGKPVELVEDWIDFYAFVRSFIVCKQN</sequence>
<accession>W2GCG6</accession>
<feature type="region of interest" description="Disordered" evidence="1">
    <location>
        <begin position="104"/>
        <end position="124"/>
    </location>
</feature>
<dbReference type="Proteomes" id="UP000053236">
    <property type="component" value="Unassembled WGS sequence"/>
</dbReference>
<dbReference type="EMBL" id="KI687782">
    <property type="protein sequence ID" value="ETK79915.1"/>
    <property type="molecule type" value="Genomic_DNA"/>
</dbReference>
<feature type="region of interest" description="Disordered" evidence="1">
    <location>
        <begin position="1"/>
        <end position="60"/>
    </location>
</feature>
<feature type="compositionally biased region" description="Basic residues" evidence="1">
    <location>
        <begin position="1"/>
        <end position="18"/>
    </location>
</feature>
<evidence type="ECO:0000313" key="2">
    <source>
        <dbReference type="EMBL" id="ETK79915.1"/>
    </source>
</evidence>